<dbReference type="EMBL" id="CAJVQA010014371">
    <property type="protein sequence ID" value="CAG8730647.1"/>
    <property type="molecule type" value="Genomic_DNA"/>
</dbReference>
<protein>
    <submittedName>
        <fullName evidence="1">7008_t:CDS:1</fullName>
    </submittedName>
</protein>
<accession>A0A9N9NGM2</accession>
<dbReference type="AlphaFoldDB" id="A0A9N9NGM2"/>
<organism evidence="1 2">
    <name type="scientific">Cetraspora pellucida</name>
    <dbReference type="NCBI Taxonomy" id="1433469"/>
    <lineage>
        <taxon>Eukaryota</taxon>
        <taxon>Fungi</taxon>
        <taxon>Fungi incertae sedis</taxon>
        <taxon>Mucoromycota</taxon>
        <taxon>Glomeromycotina</taxon>
        <taxon>Glomeromycetes</taxon>
        <taxon>Diversisporales</taxon>
        <taxon>Gigasporaceae</taxon>
        <taxon>Cetraspora</taxon>
    </lineage>
</organism>
<gene>
    <name evidence="1" type="ORF">CPELLU_LOCUS13472</name>
</gene>
<comment type="caution">
    <text evidence="1">The sequence shown here is derived from an EMBL/GenBank/DDBJ whole genome shotgun (WGS) entry which is preliminary data.</text>
</comment>
<keyword evidence="2" id="KW-1185">Reference proteome</keyword>
<proteinExistence type="predicted"/>
<evidence type="ECO:0000313" key="2">
    <source>
        <dbReference type="Proteomes" id="UP000789759"/>
    </source>
</evidence>
<sequence length="178" mass="19847">MPRGSSHKNAGLCVICSKDDIGERFLKLTSNVLPKAMQSQAVSKLKPFNKKVDISKLDAIVQACDESLVSRNSYYRLAAMEPQLIHEHHVAIQRIEITDLINKMIKIGTFSIDNNLNSQPCIQGEGIVFDYKIGNDAYRSIRSILTVLFSIWKRSSPLTLIPGDIIKLKLRGDGHNVG</sequence>
<dbReference type="Proteomes" id="UP000789759">
    <property type="component" value="Unassembled WGS sequence"/>
</dbReference>
<name>A0A9N9NGM2_9GLOM</name>
<reference evidence="1" key="1">
    <citation type="submission" date="2021-06" db="EMBL/GenBank/DDBJ databases">
        <authorList>
            <person name="Kallberg Y."/>
            <person name="Tangrot J."/>
            <person name="Rosling A."/>
        </authorList>
    </citation>
    <scope>NUCLEOTIDE SEQUENCE</scope>
    <source>
        <strain evidence="1">FL966</strain>
    </source>
</reference>
<dbReference type="OrthoDB" id="2421671at2759"/>
<evidence type="ECO:0000313" key="1">
    <source>
        <dbReference type="EMBL" id="CAG8730647.1"/>
    </source>
</evidence>